<proteinExistence type="predicted"/>
<evidence type="ECO:0008006" key="3">
    <source>
        <dbReference type="Google" id="ProtNLM"/>
    </source>
</evidence>
<evidence type="ECO:0000313" key="1">
    <source>
        <dbReference type="EMBL" id="RCS54081.1"/>
    </source>
</evidence>
<reference evidence="1 2" key="1">
    <citation type="submission" date="2018-07" db="EMBL/GenBank/DDBJ databases">
        <title>Comparative genomes isolates from brazilian mangrove.</title>
        <authorList>
            <person name="De Araujo J.E."/>
            <person name="Taketani R.G."/>
            <person name="Silva M.C.P."/>
            <person name="Lourenco M.V."/>
            <person name="Oliveira V.M."/>
            <person name="Andreote F.D."/>
        </authorList>
    </citation>
    <scope>NUCLEOTIDE SEQUENCE [LARGE SCALE GENOMIC DNA]</scope>
    <source>
        <strain evidence="1 2">HEX PRIS-MGV</strain>
    </source>
</reference>
<evidence type="ECO:0000313" key="2">
    <source>
        <dbReference type="Proteomes" id="UP000253562"/>
    </source>
</evidence>
<dbReference type="AlphaFoldDB" id="A0A368KUS3"/>
<dbReference type="EMBL" id="QPEX01000010">
    <property type="protein sequence ID" value="RCS54081.1"/>
    <property type="molecule type" value="Genomic_DNA"/>
</dbReference>
<organism evidence="1 2">
    <name type="scientific">Bremerella cremea</name>
    <dbReference type="NCBI Taxonomy" id="1031537"/>
    <lineage>
        <taxon>Bacteria</taxon>
        <taxon>Pseudomonadati</taxon>
        <taxon>Planctomycetota</taxon>
        <taxon>Planctomycetia</taxon>
        <taxon>Pirellulales</taxon>
        <taxon>Pirellulaceae</taxon>
        <taxon>Bremerella</taxon>
    </lineage>
</organism>
<sequence length="133" mass="14327">MLDLAAKKAEDTSVRKGTRYDALRLISLNSWGTSKEALVRYAAADNDAALIRGAVEGLGDVPHVEAATALHQTLSDVPSELRVFVMNGLLRADGNRVYLLDAISAKMVSAESLSQEVRQGLISHANPEVRKQA</sequence>
<dbReference type="Proteomes" id="UP000253562">
    <property type="component" value="Unassembled WGS sequence"/>
</dbReference>
<dbReference type="OrthoDB" id="281525at2"/>
<accession>A0A368KUS3</accession>
<name>A0A368KUS3_9BACT</name>
<comment type="caution">
    <text evidence="1">The sequence shown here is derived from an EMBL/GenBank/DDBJ whole genome shotgun (WGS) entry which is preliminary data.</text>
</comment>
<protein>
    <recommendedName>
        <fullName evidence="3">HEAT repeat domain-containing protein</fullName>
    </recommendedName>
</protein>
<dbReference type="RefSeq" id="WP_114367148.1">
    <property type="nucleotide sequence ID" value="NZ_QPEX01000010.1"/>
</dbReference>
<gene>
    <name evidence="1" type="ORF">DTL42_02715</name>
</gene>